<dbReference type="AlphaFoldDB" id="A0A2T7PV41"/>
<dbReference type="EMBL" id="PZQS01000002">
    <property type="protein sequence ID" value="PVD37292.1"/>
    <property type="molecule type" value="Genomic_DNA"/>
</dbReference>
<gene>
    <name evidence="1" type="ORF">C0Q70_04291</name>
</gene>
<comment type="caution">
    <text evidence="1">The sequence shown here is derived from an EMBL/GenBank/DDBJ whole genome shotgun (WGS) entry which is preliminary data.</text>
</comment>
<evidence type="ECO:0000313" key="2">
    <source>
        <dbReference type="Proteomes" id="UP000245119"/>
    </source>
</evidence>
<dbReference type="Proteomes" id="UP000245119">
    <property type="component" value="Linkage Group LG2"/>
</dbReference>
<keyword evidence="2" id="KW-1185">Reference proteome</keyword>
<accession>A0A2T7PV41</accession>
<name>A0A2T7PV41_POMCA</name>
<proteinExistence type="predicted"/>
<organism evidence="1 2">
    <name type="scientific">Pomacea canaliculata</name>
    <name type="common">Golden apple snail</name>
    <dbReference type="NCBI Taxonomy" id="400727"/>
    <lineage>
        <taxon>Eukaryota</taxon>
        <taxon>Metazoa</taxon>
        <taxon>Spiralia</taxon>
        <taxon>Lophotrochozoa</taxon>
        <taxon>Mollusca</taxon>
        <taxon>Gastropoda</taxon>
        <taxon>Caenogastropoda</taxon>
        <taxon>Architaenioglossa</taxon>
        <taxon>Ampullarioidea</taxon>
        <taxon>Ampullariidae</taxon>
        <taxon>Pomacea</taxon>
    </lineage>
</organism>
<evidence type="ECO:0000313" key="1">
    <source>
        <dbReference type="EMBL" id="PVD37292.1"/>
    </source>
</evidence>
<protein>
    <submittedName>
        <fullName evidence="1">Uncharacterized protein</fullName>
    </submittedName>
</protein>
<reference evidence="1 2" key="1">
    <citation type="submission" date="2018-04" db="EMBL/GenBank/DDBJ databases">
        <title>The genome of golden apple snail Pomacea canaliculata provides insight into stress tolerance and invasive adaptation.</title>
        <authorList>
            <person name="Liu C."/>
            <person name="Liu B."/>
            <person name="Ren Y."/>
            <person name="Zhang Y."/>
            <person name="Wang H."/>
            <person name="Li S."/>
            <person name="Jiang F."/>
            <person name="Yin L."/>
            <person name="Zhang G."/>
            <person name="Qian W."/>
            <person name="Fan W."/>
        </authorList>
    </citation>
    <scope>NUCLEOTIDE SEQUENCE [LARGE SCALE GENOMIC DNA]</scope>
    <source>
        <strain evidence="1">SZHN2017</strain>
        <tissue evidence="1">Muscle</tissue>
    </source>
</reference>
<sequence>MAVLVVADTRGCGLLSSCLAPLAQQVTQPPAGHPCMYTIYPRGPTQEDADRMNREWDPSDSLQCFKFVVKDHQSFWIQRCRRMTRAVDTGRNCKSTGVIVERTVKAVKLLLDSVITTGIAEAGHPGLVVS</sequence>